<name>A0A1I4YH23_9PROT</name>
<keyword evidence="2" id="KW-1185">Reference proteome</keyword>
<proteinExistence type="predicted"/>
<dbReference type="RefSeq" id="WP_074794658.1">
    <property type="nucleotide sequence ID" value="NZ_FOVJ01000001.1"/>
</dbReference>
<dbReference type="OrthoDB" id="8562563at2"/>
<reference evidence="2" key="1">
    <citation type="submission" date="2016-10" db="EMBL/GenBank/DDBJ databases">
        <authorList>
            <person name="Varghese N."/>
        </authorList>
    </citation>
    <scope>NUCLEOTIDE SEQUENCE [LARGE SCALE GENOMIC DNA]</scope>
    <source>
        <strain evidence="2">Nsp8</strain>
    </source>
</reference>
<evidence type="ECO:0000313" key="2">
    <source>
        <dbReference type="Proteomes" id="UP000183107"/>
    </source>
</evidence>
<organism evidence="1 2">
    <name type="scientific">Nitrosospira briensis</name>
    <dbReference type="NCBI Taxonomy" id="35799"/>
    <lineage>
        <taxon>Bacteria</taxon>
        <taxon>Pseudomonadati</taxon>
        <taxon>Pseudomonadota</taxon>
        <taxon>Betaproteobacteria</taxon>
        <taxon>Nitrosomonadales</taxon>
        <taxon>Nitrosomonadaceae</taxon>
        <taxon>Nitrosospira</taxon>
    </lineage>
</organism>
<gene>
    <name evidence="1" type="ORF">SAMN05216386_0698</name>
</gene>
<dbReference type="Proteomes" id="UP000183107">
    <property type="component" value="Unassembled WGS sequence"/>
</dbReference>
<accession>A0A1I4YH23</accession>
<sequence>MATFSAADLSSKPRHMGGHGNAVVVYGSVTPAAGTSGDVYRPVIIPAGVDVTDVDIVSDDLDSSGTPAIACKVGYSPLNPEDGPMADDDYFAPAGTTLLRNAGRTSLVFQPVRFEKPVYLIITLTASSATFASGKVTAIVKGDGVGIR</sequence>
<dbReference type="AlphaFoldDB" id="A0A1I4YH23"/>
<dbReference type="EMBL" id="FOVJ01000001">
    <property type="protein sequence ID" value="SFN37325.1"/>
    <property type="molecule type" value="Genomic_DNA"/>
</dbReference>
<evidence type="ECO:0000313" key="1">
    <source>
        <dbReference type="EMBL" id="SFN37325.1"/>
    </source>
</evidence>
<protein>
    <submittedName>
        <fullName evidence="1">Uncharacterized protein</fullName>
    </submittedName>
</protein>